<sequence>MVSTSGGLTHSGPSILPRSPFVAPSGDCNAKIKQDGTRTPYDYFNSPHYLLLHADNFVFTAGRPTKRNERSSDCG</sequence>
<name>A0A0V0T0B7_9BILA</name>
<evidence type="ECO:0000313" key="2">
    <source>
        <dbReference type="EMBL" id="KRX32412.1"/>
    </source>
</evidence>
<proteinExistence type="predicted"/>
<feature type="compositionally biased region" description="Polar residues" evidence="1">
    <location>
        <begin position="1"/>
        <end position="12"/>
    </location>
</feature>
<reference evidence="2 3" key="1">
    <citation type="submission" date="2015-01" db="EMBL/GenBank/DDBJ databases">
        <title>Evolution of Trichinella species and genotypes.</title>
        <authorList>
            <person name="Korhonen P.K."/>
            <person name="Edoardo P."/>
            <person name="Giuseppe L.R."/>
            <person name="Gasser R.B."/>
        </authorList>
    </citation>
    <scope>NUCLEOTIDE SEQUENCE [LARGE SCALE GENOMIC DNA]</scope>
    <source>
        <strain evidence="2">ISS417</strain>
    </source>
</reference>
<gene>
    <name evidence="2" type="ORF">T05_7685</name>
</gene>
<keyword evidence="3" id="KW-1185">Reference proteome</keyword>
<accession>A0A0V0T0B7</accession>
<evidence type="ECO:0000256" key="1">
    <source>
        <dbReference type="SAM" id="MobiDB-lite"/>
    </source>
</evidence>
<dbReference type="EMBL" id="JYDJ01001220">
    <property type="protein sequence ID" value="KRX32412.1"/>
    <property type="molecule type" value="Genomic_DNA"/>
</dbReference>
<feature type="region of interest" description="Disordered" evidence="1">
    <location>
        <begin position="1"/>
        <end position="22"/>
    </location>
</feature>
<organism evidence="2 3">
    <name type="scientific">Trichinella murrelli</name>
    <dbReference type="NCBI Taxonomy" id="144512"/>
    <lineage>
        <taxon>Eukaryota</taxon>
        <taxon>Metazoa</taxon>
        <taxon>Ecdysozoa</taxon>
        <taxon>Nematoda</taxon>
        <taxon>Enoplea</taxon>
        <taxon>Dorylaimia</taxon>
        <taxon>Trichinellida</taxon>
        <taxon>Trichinellidae</taxon>
        <taxon>Trichinella</taxon>
    </lineage>
</organism>
<evidence type="ECO:0000313" key="3">
    <source>
        <dbReference type="Proteomes" id="UP000055048"/>
    </source>
</evidence>
<protein>
    <submittedName>
        <fullName evidence="2">Uncharacterized protein</fullName>
    </submittedName>
</protein>
<dbReference type="AlphaFoldDB" id="A0A0V0T0B7"/>
<comment type="caution">
    <text evidence="2">The sequence shown here is derived from an EMBL/GenBank/DDBJ whole genome shotgun (WGS) entry which is preliminary data.</text>
</comment>
<dbReference type="Proteomes" id="UP000055048">
    <property type="component" value="Unassembled WGS sequence"/>
</dbReference>